<proteinExistence type="predicted"/>
<evidence type="ECO:0000256" key="1">
    <source>
        <dbReference type="SAM" id="MobiDB-lite"/>
    </source>
</evidence>
<keyword evidence="3" id="KW-1185">Reference proteome</keyword>
<organism evidence="2 3">
    <name type="scientific">Pararge aegeria aegeria</name>
    <dbReference type="NCBI Taxonomy" id="348720"/>
    <lineage>
        <taxon>Eukaryota</taxon>
        <taxon>Metazoa</taxon>
        <taxon>Ecdysozoa</taxon>
        <taxon>Arthropoda</taxon>
        <taxon>Hexapoda</taxon>
        <taxon>Insecta</taxon>
        <taxon>Pterygota</taxon>
        <taxon>Neoptera</taxon>
        <taxon>Endopterygota</taxon>
        <taxon>Lepidoptera</taxon>
        <taxon>Glossata</taxon>
        <taxon>Ditrysia</taxon>
        <taxon>Papilionoidea</taxon>
        <taxon>Nymphalidae</taxon>
        <taxon>Satyrinae</taxon>
        <taxon>Satyrini</taxon>
        <taxon>Parargina</taxon>
        <taxon>Pararge</taxon>
    </lineage>
</organism>
<name>A0A8S4QV81_9NEOP</name>
<feature type="region of interest" description="Disordered" evidence="1">
    <location>
        <begin position="149"/>
        <end position="211"/>
    </location>
</feature>
<evidence type="ECO:0000313" key="2">
    <source>
        <dbReference type="EMBL" id="CAH2217039.1"/>
    </source>
</evidence>
<feature type="non-terminal residue" evidence="2">
    <location>
        <position position="1"/>
    </location>
</feature>
<feature type="compositionally biased region" description="Low complexity" evidence="1">
    <location>
        <begin position="168"/>
        <end position="201"/>
    </location>
</feature>
<dbReference type="Proteomes" id="UP000838756">
    <property type="component" value="Unassembled WGS sequence"/>
</dbReference>
<accession>A0A8S4QV81</accession>
<protein>
    <submittedName>
        <fullName evidence="2">Jg13314 protein</fullName>
    </submittedName>
</protein>
<dbReference type="EMBL" id="CAKXAJ010017668">
    <property type="protein sequence ID" value="CAH2217039.1"/>
    <property type="molecule type" value="Genomic_DNA"/>
</dbReference>
<dbReference type="OrthoDB" id="6777429at2759"/>
<reference evidence="2" key="1">
    <citation type="submission" date="2022-03" db="EMBL/GenBank/DDBJ databases">
        <authorList>
            <person name="Lindestad O."/>
        </authorList>
    </citation>
    <scope>NUCLEOTIDE SEQUENCE</scope>
</reference>
<sequence>IARLRCMLDADEPFKPDQAYEYFVNLRKTKKKVTTTRGVNQLKKDMVAMYADKRFLWARNATVAFAKGIQQRLSRPGAYALADGMLRLSNIILEDICGSMNMKAPSRRCTHPKAKFMMEMSDKVAVWIDEILAESDDRMLMMDFDEDDEVEQGIGDDDKPEGGGSGLTATMTSTALPPSTPAETPAATPAATPVVTPANTPKPSNISLHVTGADEKGDMGFADDFLNMMGDVSIIEYFRGIIFCEMLEVFMILTESMFKKGDEKLITHGKFNQTYKEAADELKQAQDFVATQFNATLATKIKKGLDDTAKPDTPSNIARPMQDMIEICSNYLAQHAEFNKDKGPAFKLLVKAMHAKGNAPLFIKGKANETYTKAATLLEKARGLESDHDDPNLSQEIHSKLTKLVETQTPANLKVEMTDTVDRSSMYLSQSAIGEIERGPAFDLLIIELEKQGADPFTPDFPPVATKFPTAYV</sequence>
<evidence type="ECO:0000313" key="3">
    <source>
        <dbReference type="Proteomes" id="UP000838756"/>
    </source>
</evidence>
<gene>
    <name evidence="2" type="primary">jg13314</name>
    <name evidence="2" type="ORF">PAEG_LOCUS4961</name>
</gene>
<comment type="caution">
    <text evidence="2">The sequence shown here is derived from an EMBL/GenBank/DDBJ whole genome shotgun (WGS) entry which is preliminary data.</text>
</comment>
<dbReference type="AlphaFoldDB" id="A0A8S4QV81"/>